<dbReference type="Pfam" id="PF21357">
    <property type="entry name" value="EIF3E_C"/>
    <property type="match status" value="1"/>
</dbReference>
<dbReference type="PANTHER" id="PTHR10317">
    <property type="entry name" value="EUKARYOTIC TRANSLATION INITIATION FACTOR 3 SUBUNIT E"/>
    <property type="match status" value="1"/>
</dbReference>
<dbReference type="OrthoDB" id="417252at2759"/>
<dbReference type="InterPro" id="IPR036390">
    <property type="entry name" value="WH_DNA-bd_sf"/>
</dbReference>
<dbReference type="SMART" id="SM01186">
    <property type="entry name" value="eIF3_N"/>
    <property type="match status" value="1"/>
</dbReference>
<gene>
    <name evidence="4" type="primary">INT6</name>
    <name evidence="7" type="ORF">K491DRAFT_588638</name>
</gene>
<dbReference type="InterPro" id="IPR019010">
    <property type="entry name" value="eIF3e_N"/>
</dbReference>
<comment type="subunit">
    <text evidence="4 5">Component of the eukaryotic translation initiation factor 3 (eIF-3) complex.</text>
</comment>
<evidence type="ECO:0000256" key="4">
    <source>
        <dbReference type="HAMAP-Rule" id="MF_03004"/>
    </source>
</evidence>
<dbReference type="PROSITE" id="PS50250">
    <property type="entry name" value="PCI"/>
    <property type="match status" value="1"/>
</dbReference>
<dbReference type="Pfam" id="PF09440">
    <property type="entry name" value="eIF3_N"/>
    <property type="match status" value="1"/>
</dbReference>
<dbReference type="HAMAP" id="MF_03004">
    <property type="entry name" value="eIF3e"/>
    <property type="match status" value="1"/>
</dbReference>
<accession>A0A6A6TNY8</accession>
<comment type="subcellular location">
    <subcellularLocation>
        <location evidence="4 5">Cytoplasm</location>
    </subcellularLocation>
</comment>
<keyword evidence="3 4" id="KW-0648">Protein biosynthesis</keyword>
<evidence type="ECO:0000256" key="3">
    <source>
        <dbReference type="ARBA" id="ARBA00022917"/>
    </source>
</evidence>
<sequence length="440" mass="50874">MASASNESGNIADQYNLLPKLMPNLDRHLIYPLLNFQADEDSDQPLDQKKLLLELLKPTNMTDFVGQLHQEIHDLDDMPDEYKKKREEVLQKRDHLEEATSKISGLLDDENVVTNLRSDKVQNLQYLKDTHGVTVEMVDQLYEFGQFQYSCGVYPHAAELLYRFRVLVYSTDNDKTNEATWGKLACEILSVNWDSCLEEISKIKESIETRLFNAPLAQLQHRTWLIHWSLFPLFNHEPARETIAEMLFSPPFINTIQTNCPWILRYLAAAVITARSRGAGRNSNQYQRQIKDLVRIVRQEGYEYSDPVTDFIKALYIDFDFEEAQKKLSETEEILRNDFFLLSTADAFVDSARHLISESYCKIHQRIDINDLSTRLGLSQDEGEKWIVNLIRDTRVDAKIDYQAGTVVMNHPPQSVYQQVIERTKGGFFRTQVLSAAVAK</sequence>
<keyword evidence="1 4" id="KW-0963">Cytoplasm</keyword>
<evidence type="ECO:0000256" key="1">
    <source>
        <dbReference type="ARBA" id="ARBA00022490"/>
    </source>
</evidence>
<dbReference type="GO" id="GO:0033290">
    <property type="term" value="C:eukaryotic 48S preinitiation complex"/>
    <property type="evidence" value="ECO:0007669"/>
    <property type="project" value="UniProtKB-UniRule"/>
</dbReference>
<dbReference type="Gene3D" id="1.25.40.570">
    <property type="match status" value="1"/>
</dbReference>
<feature type="domain" description="PCI" evidence="6">
    <location>
        <begin position="244"/>
        <end position="414"/>
    </location>
</feature>
<evidence type="ECO:0000313" key="7">
    <source>
        <dbReference type="EMBL" id="KAF2660663.1"/>
    </source>
</evidence>
<dbReference type="GO" id="GO:0071540">
    <property type="term" value="C:eukaryotic translation initiation factor 3 complex, eIF3e"/>
    <property type="evidence" value="ECO:0007669"/>
    <property type="project" value="UniProtKB-UniRule"/>
</dbReference>
<keyword evidence="8" id="KW-1185">Reference proteome</keyword>
<comment type="function">
    <text evidence="4">Component of the eukaryotic translation initiation factor 3 (eIF-3) complex, which is involved in protein synthesis of a specialized repertoire of mRNAs and, together with other initiation factors, stimulates binding of mRNA and methionyl-tRNAi to the 40S ribosome. The eIF-3 complex specifically targets and initiates translation of a subset of mRNAs involved in cell proliferation.</text>
</comment>
<proteinExistence type="inferred from homology"/>
<dbReference type="InterPro" id="IPR000717">
    <property type="entry name" value="PCI_dom"/>
</dbReference>
<evidence type="ECO:0000256" key="5">
    <source>
        <dbReference type="PIRNR" id="PIRNR016255"/>
    </source>
</evidence>
<dbReference type="PIRSF" id="PIRSF016255">
    <property type="entry name" value="eIF3e_su6"/>
    <property type="match status" value="1"/>
</dbReference>
<dbReference type="AlphaFoldDB" id="A0A6A6TNY8"/>
<name>A0A6A6TNY8_9PLEO</name>
<reference evidence="7" key="1">
    <citation type="journal article" date="2020" name="Stud. Mycol.">
        <title>101 Dothideomycetes genomes: a test case for predicting lifestyles and emergence of pathogens.</title>
        <authorList>
            <person name="Haridas S."/>
            <person name="Albert R."/>
            <person name="Binder M."/>
            <person name="Bloem J."/>
            <person name="Labutti K."/>
            <person name="Salamov A."/>
            <person name="Andreopoulos B."/>
            <person name="Baker S."/>
            <person name="Barry K."/>
            <person name="Bills G."/>
            <person name="Bluhm B."/>
            <person name="Cannon C."/>
            <person name="Castanera R."/>
            <person name="Culley D."/>
            <person name="Daum C."/>
            <person name="Ezra D."/>
            <person name="Gonzalez J."/>
            <person name="Henrissat B."/>
            <person name="Kuo A."/>
            <person name="Liang C."/>
            <person name="Lipzen A."/>
            <person name="Lutzoni F."/>
            <person name="Magnuson J."/>
            <person name="Mondo S."/>
            <person name="Nolan M."/>
            <person name="Ohm R."/>
            <person name="Pangilinan J."/>
            <person name="Park H.-J."/>
            <person name="Ramirez L."/>
            <person name="Alfaro M."/>
            <person name="Sun H."/>
            <person name="Tritt A."/>
            <person name="Yoshinaga Y."/>
            <person name="Zwiers L.-H."/>
            <person name="Turgeon B."/>
            <person name="Goodwin S."/>
            <person name="Spatafora J."/>
            <person name="Crous P."/>
            <person name="Grigoriev I."/>
        </authorList>
    </citation>
    <scope>NUCLEOTIDE SEQUENCE</scope>
    <source>
        <strain evidence="7">CBS 122681</strain>
    </source>
</reference>
<evidence type="ECO:0000313" key="8">
    <source>
        <dbReference type="Proteomes" id="UP000799324"/>
    </source>
</evidence>
<dbReference type="SUPFAM" id="SSF46785">
    <property type="entry name" value="Winged helix' DNA-binding domain"/>
    <property type="match status" value="1"/>
</dbReference>
<evidence type="ECO:0000256" key="2">
    <source>
        <dbReference type="ARBA" id="ARBA00022540"/>
    </source>
</evidence>
<dbReference type="Proteomes" id="UP000799324">
    <property type="component" value="Unassembled WGS sequence"/>
</dbReference>
<dbReference type="GO" id="GO:0003743">
    <property type="term" value="F:translation initiation factor activity"/>
    <property type="evidence" value="ECO:0007669"/>
    <property type="project" value="UniProtKB-UniRule"/>
</dbReference>
<dbReference type="EMBL" id="MU004298">
    <property type="protein sequence ID" value="KAF2660663.1"/>
    <property type="molecule type" value="Genomic_DNA"/>
</dbReference>
<dbReference type="GO" id="GO:0016282">
    <property type="term" value="C:eukaryotic 43S preinitiation complex"/>
    <property type="evidence" value="ECO:0007669"/>
    <property type="project" value="UniProtKB-UniRule"/>
</dbReference>
<evidence type="ECO:0000259" key="6">
    <source>
        <dbReference type="PROSITE" id="PS50250"/>
    </source>
</evidence>
<dbReference type="CDD" id="cd21378">
    <property type="entry name" value="eIF3E"/>
    <property type="match status" value="1"/>
</dbReference>
<protein>
    <recommendedName>
        <fullName evidence="4 5">Eukaryotic translation initiation factor 3 subunit E</fullName>
        <shortName evidence="4">eIF3e</shortName>
    </recommendedName>
</protein>
<organism evidence="7 8">
    <name type="scientific">Lophiostoma macrostomum CBS 122681</name>
    <dbReference type="NCBI Taxonomy" id="1314788"/>
    <lineage>
        <taxon>Eukaryota</taxon>
        <taxon>Fungi</taxon>
        <taxon>Dikarya</taxon>
        <taxon>Ascomycota</taxon>
        <taxon>Pezizomycotina</taxon>
        <taxon>Dothideomycetes</taxon>
        <taxon>Pleosporomycetidae</taxon>
        <taxon>Pleosporales</taxon>
        <taxon>Lophiostomataceae</taxon>
        <taxon>Lophiostoma</taxon>
    </lineage>
</organism>
<comment type="similarity">
    <text evidence="4 5">Belongs to the eIF-3 subunit E family.</text>
</comment>
<dbReference type="GO" id="GO:0001732">
    <property type="term" value="P:formation of cytoplasmic translation initiation complex"/>
    <property type="evidence" value="ECO:0007669"/>
    <property type="project" value="UniProtKB-UniRule"/>
</dbReference>
<dbReference type="Pfam" id="PF01399">
    <property type="entry name" value="PCI"/>
    <property type="match status" value="1"/>
</dbReference>
<dbReference type="InterPro" id="IPR016650">
    <property type="entry name" value="eIF3e"/>
</dbReference>
<dbReference type="SMART" id="SM00088">
    <property type="entry name" value="PINT"/>
    <property type="match status" value="1"/>
</dbReference>
<keyword evidence="2 4" id="KW-0396">Initiation factor</keyword>